<dbReference type="Proteomes" id="UP000178602">
    <property type="component" value="Unassembled WGS sequence"/>
</dbReference>
<protein>
    <submittedName>
        <fullName evidence="1">Uncharacterized protein</fullName>
    </submittedName>
</protein>
<organism evidence="1 2">
    <name type="scientific">candidate division WOR-1 bacterium RIFOXYC12_FULL_54_18</name>
    <dbReference type="NCBI Taxonomy" id="1802584"/>
    <lineage>
        <taxon>Bacteria</taxon>
        <taxon>Bacillati</taxon>
        <taxon>Saganbacteria</taxon>
    </lineage>
</organism>
<name>A0A1F4T642_UNCSA</name>
<dbReference type="AlphaFoldDB" id="A0A1F4T642"/>
<evidence type="ECO:0000313" key="1">
    <source>
        <dbReference type="EMBL" id="OGC28225.1"/>
    </source>
</evidence>
<evidence type="ECO:0000313" key="2">
    <source>
        <dbReference type="Proteomes" id="UP000178602"/>
    </source>
</evidence>
<reference evidence="1 2" key="1">
    <citation type="journal article" date="2016" name="Nat. Commun.">
        <title>Thousands of microbial genomes shed light on interconnected biogeochemical processes in an aquifer system.</title>
        <authorList>
            <person name="Anantharaman K."/>
            <person name="Brown C.T."/>
            <person name="Hug L.A."/>
            <person name="Sharon I."/>
            <person name="Castelle C.J."/>
            <person name="Probst A.J."/>
            <person name="Thomas B.C."/>
            <person name="Singh A."/>
            <person name="Wilkins M.J."/>
            <person name="Karaoz U."/>
            <person name="Brodie E.L."/>
            <person name="Williams K.H."/>
            <person name="Hubbard S.S."/>
            <person name="Banfield J.F."/>
        </authorList>
    </citation>
    <scope>NUCLEOTIDE SEQUENCE [LARGE SCALE GENOMIC DNA]</scope>
</reference>
<sequence length="144" mass="16278">MIRIGKVTVSTVKKQIYCLIRPNIAKLAAKASAGTLNMNELLHLVIFLEKKPQAFDLEETRMIKYDILTQVIDEYRESMREVALHGRNLLDGQSRSFPSVVNEDTLSFGHPSPTTSADPELSGVVVNVEELPNSHRVYYHPEKK</sequence>
<comment type="caution">
    <text evidence="1">The sequence shown here is derived from an EMBL/GenBank/DDBJ whole genome shotgun (WGS) entry which is preliminary data.</text>
</comment>
<accession>A0A1F4T642</accession>
<proteinExistence type="predicted"/>
<gene>
    <name evidence="1" type="ORF">A3K49_04495</name>
</gene>
<dbReference type="EMBL" id="MEUG01000001">
    <property type="protein sequence ID" value="OGC28225.1"/>
    <property type="molecule type" value="Genomic_DNA"/>
</dbReference>